<organism evidence="1 2">
    <name type="scientific">Brassica napus</name>
    <name type="common">Rape</name>
    <dbReference type="NCBI Taxonomy" id="3708"/>
    <lineage>
        <taxon>Eukaryota</taxon>
        <taxon>Viridiplantae</taxon>
        <taxon>Streptophyta</taxon>
        <taxon>Embryophyta</taxon>
        <taxon>Tracheophyta</taxon>
        <taxon>Spermatophyta</taxon>
        <taxon>Magnoliopsida</taxon>
        <taxon>eudicotyledons</taxon>
        <taxon>Gunneridae</taxon>
        <taxon>Pentapetalae</taxon>
        <taxon>rosids</taxon>
        <taxon>malvids</taxon>
        <taxon>Brassicales</taxon>
        <taxon>Brassicaceae</taxon>
        <taxon>Brassiceae</taxon>
        <taxon>Brassica</taxon>
    </lineage>
</organism>
<comment type="caution">
    <text evidence="1">The sequence shown here is derived from an EMBL/GenBank/DDBJ whole genome shotgun (WGS) entry which is preliminary data.</text>
</comment>
<reference evidence="1 2" key="1">
    <citation type="submission" date="2021-05" db="EMBL/GenBank/DDBJ databases">
        <title>Genome Assembly of Synthetic Allotetraploid Brassica napus Reveals Homoeologous Exchanges between Subgenomes.</title>
        <authorList>
            <person name="Davis J.T."/>
        </authorList>
    </citation>
    <scope>NUCLEOTIDE SEQUENCE [LARGE SCALE GENOMIC DNA]</scope>
    <source>
        <strain evidence="2">cv. Da-Ae</strain>
        <tissue evidence="1">Seedling</tissue>
    </source>
</reference>
<evidence type="ECO:0000313" key="2">
    <source>
        <dbReference type="Proteomes" id="UP000824890"/>
    </source>
</evidence>
<dbReference type="EMBL" id="JAGKQM010000012">
    <property type="protein sequence ID" value="KAH0896454.1"/>
    <property type="molecule type" value="Genomic_DNA"/>
</dbReference>
<gene>
    <name evidence="1" type="ORF">HID58_046022</name>
</gene>
<proteinExistence type="predicted"/>
<keyword evidence="2" id="KW-1185">Reference proteome</keyword>
<protein>
    <submittedName>
        <fullName evidence="1">Uncharacterized protein</fullName>
    </submittedName>
</protein>
<evidence type="ECO:0000313" key="1">
    <source>
        <dbReference type="EMBL" id="KAH0896454.1"/>
    </source>
</evidence>
<accession>A0ABQ8AV92</accession>
<sequence>MVRIKAIREESTRKGQGGLSFTAEVFEIITSVNKENHRAIHLYINSPDLKQLIWVGAVVREITKRTG</sequence>
<dbReference type="Proteomes" id="UP000824890">
    <property type="component" value="Unassembled WGS sequence"/>
</dbReference>
<name>A0ABQ8AV92_BRANA</name>